<reference evidence="1 2" key="1">
    <citation type="journal article" date="2015" name="Genome Biol. Evol.">
        <title>Comparative Genomics of a Bacterivorous Green Alga Reveals Evolutionary Causalities and Consequences of Phago-Mixotrophic Mode of Nutrition.</title>
        <authorList>
            <person name="Burns J.A."/>
            <person name="Paasch A."/>
            <person name="Narechania A."/>
            <person name="Kim E."/>
        </authorList>
    </citation>
    <scope>NUCLEOTIDE SEQUENCE [LARGE SCALE GENOMIC DNA]</scope>
    <source>
        <strain evidence="1 2">PLY_AMNH</strain>
    </source>
</reference>
<accession>A0AAE0L895</accession>
<evidence type="ECO:0000313" key="1">
    <source>
        <dbReference type="EMBL" id="KAK3275537.1"/>
    </source>
</evidence>
<gene>
    <name evidence="1" type="ORF">CYMTET_16336</name>
</gene>
<dbReference type="Proteomes" id="UP001190700">
    <property type="component" value="Unassembled WGS sequence"/>
</dbReference>
<comment type="caution">
    <text evidence="1">The sequence shown here is derived from an EMBL/GenBank/DDBJ whole genome shotgun (WGS) entry which is preliminary data.</text>
</comment>
<name>A0AAE0L895_9CHLO</name>
<dbReference type="AlphaFoldDB" id="A0AAE0L895"/>
<sequence>MYLRYLDSAIRLCTEDPYNRVYNHEHTHLCLEGRGKVAQIDLAFKTRRIALLVLTNPIFRLPMYCRLQPHQSFSPEQQVIPCIYVWSPWNPVVGPAADRTILVHGKGLGAEVTLEDIACRLAGQFQANSKYKHPLGHLVDRVKKGAKKKSERDSSLREVILLEAVSPTVAQAILQNPYDFGVPTTPVWLPSKEQCDESNKTGVVVIDYKQVLFTAHRPYLVEAIAAHVQQLIASTTKLKSYKYIFHLHVAMEQWAPSTWEEPATLIQWKRNGNRTINHYCVLTQSAYDALYAAGQQGTHTISVLAGINDSGKKLYTFVELEVGRWSLRGPGTEAAKLKGPPYQSPGRKAEGGTVPQEVTNILSNLAQQLKTFNEELPT</sequence>
<organism evidence="1 2">
    <name type="scientific">Cymbomonas tetramitiformis</name>
    <dbReference type="NCBI Taxonomy" id="36881"/>
    <lineage>
        <taxon>Eukaryota</taxon>
        <taxon>Viridiplantae</taxon>
        <taxon>Chlorophyta</taxon>
        <taxon>Pyramimonadophyceae</taxon>
        <taxon>Pyramimonadales</taxon>
        <taxon>Pyramimonadaceae</taxon>
        <taxon>Cymbomonas</taxon>
    </lineage>
</organism>
<evidence type="ECO:0000313" key="2">
    <source>
        <dbReference type="Proteomes" id="UP001190700"/>
    </source>
</evidence>
<proteinExistence type="predicted"/>
<keyword evidence="2" id="KW-1185">Reference proteome</keyword>
<dbReference type="EMBL" id="LGRX02007169">
    <property type="protein sequence ID" value="KAK3275537.1"/>
    <property type="molecule type" value="Genomic_DNA"/>
</dbReference>
<protein>
    <submittedName>
        <fullName evidence="1">Uncharacterized protein</fullName>
    </submittedName>
</protein>